<proteinExistence type="predicted"/>
<keyword evidence="2" id="KW-0732">Signal</keyword>
<evidence type="ECO:0000313" key="3">
    <source>
        <dbReference type="EMBL" id="MPD05398.1"/>
    </source>
</evidence>
<dbReference type="AlphaFoldDB" id="A0A5B7KJB3"/>
<dbReference type="EMBL" id="VSRR010145802">
    <property type="protein sequence ID" value="MPD05398.1"/>
    <property type="molecule type" value="Genomic_DNA"/>
</dbReference>
<sequence>MSSTKSAELLGSILLLPCQFCCLLGERWQILRLSPTSLQSTLPVFPGRILQPQVHVTATEWNLLASTFLPLEGNLIMFPSLSLSCRSLCPSVMTLLLVQMIFLMPSCATCLTVLLPFY</sequence>
<comment type="caution">
    <text evidence="3">The sequence shown here is derived from an EMBL/GenBank/DDBJ whole genome shotgun (WGS) entry which is preliminary data.</text>
</comment>
<feature type="signal peptide" evidence="2">
    <location>
        <begin position="1"/>
        <end position="25"/>
    </location>
</feature>
<keyword evidence="1" id="KW-1133">Transmembrane helix</keyword>
<evidence type="ECO:0008006" key="5">
    <source>
        <dbReference type="Google" id="ProtNLM"/>
    </source>
</evidence>
<dbReference type="Proteomes" id="UP000324222">
    <property type="component" value="Unassembled WGS sequence"/>
</dbReference>
<feature type="transmembrane region" description="Helical" evidence="1">
    <location>
        <begin position="95"/>
        <end position="117"/>
    </location>
</feature>
<feature type="chain" id="PRO_5022752061" description="Secreted protein" evidence="2">
    <location>
        <begin position="26"/>
        <end position="118"/>
    </location>
</feature>
<keyword evidence="4" id="KW-1185">Reference proteome</keyword>
<organism evidence="3 4">
    <name type="scientific">Portunus trituberculatus</name>
    <name type="common">Swimming crab</name>
    <name type="synonym">Neptunus trituberculatus</name>
    <dbReference type="NCBI Taxonomy" id="210409"/>
    <lineage>
        <taxon>Eukaryota</taxon>
        <taxon>Metazoa</taxon>
        <taxon>Ecdysozoa</taxon>
        <taxon>Arthropoda</taxon>
        <taxon>Crustacea</taxon>
        <taxon>Multicrustacea</taxon>
        <taxon>Malacostraca</taxon>
        <taxon>Eumalacostraca</taxon>
        <taxon>Eucarida</taxon>
        <taxon>Decapoda</taxon>
        <taxon>Pleocyemata</taxon>
        <taxon>Brachyura</taxon>
        <taxon>Eubrachyura</taxon>
        <taxon>Portunoidea</taxon>
        <taxon>Portunidae</taxon>
        <taxon>Portuninae</taxon>
        <taxon>Portunus</taxon>
    </lineage>
</organism>
<evidence type="ECO:0000313" key="4">
    <source>
        <dbReference type="Proteomes" id="UP000324222"/>
    </source>
</evidence>
<name>A0A5B7KJB3_PORTR</name>
<gene>
    <name evidence="3" type="ORF">E2C01_101138</name>
</gene>
<evidence type="ECO:0000256" key="1">
    <source>
        <dbReference type="SAM" id="Phobius"/>
    </source>
</evidence>
<accession>A0A5B7KJB3</accession>
<evidence type="ECO:0000256" key="2">
    <source>
        <dbReference type="SAM" id="SignalP"/>
    </source>
</evidence>
<keyword evidence="1" id="KW-0812">Transmembrane</keyword>
<protein>
    <recommendedName>
        <fullName evidence="5">Secreted protein</fullName>
    </recommendedName>
</protein>
<reference evidence="3 4" key="1">
    <citation type="submission" date="2019-05" db="EMBL/GenBank/DDBJ databases">
        <title>Another draft genome of Portunus trituberculatus and its Hox gene families provides insights of decapod evolution.</title>
        <authorList>
            <person name="Jeong J.-H."/>
            <person name="Song I."/>
            <person name="Kim S."/>
            <person name="Choi T."/>
            <person name="Kim D."/>
            <person name="Ryu S."/>
            <person name="Kim W."/>
        </authorList>
    </citation>
    <scope>NUCLEOTIDE SEQUENCE [LARGE SCALE GENOMIC DNA]</scope>
    <source>
        <tissue evidence="3">Muscle</tissue>
    </source>
</reference>
<keyword evidence="1" id="KW-0472">Membrane</keyword>